<reference evidence="6 7" key="1">
    <citation type="submission" date="2018-03" db="EMBL/GenBank/DDBJ databases">
        <title>Genomic Encyclopedia of Archaeal and Bacterial Type Strains, Phase II (KMG-II): from individual species to whole genera.</title>
        <authorList>
            <person name="Goeker M."/>
        </authorList>
    </citation>
    <scope>NUCLEOTIDE SEQUENCE [LARGE SCALE GENOMIC DNA]</scope>
    <source>
        <strain evidence="6 7">DSM 44889</strain>
    </source>
</reference>
<feature type="region of interest" description="Disordered" evidence="2">
    <location>
        <begin position="1"/>
        <end position="27"/>
    </location>
</feature>
<evidence type="ECO:0000259" key="4">
    <source>
        <dbReference type="PROSITE" id="PS51201"/>
    </source>
</evidence>
<dbReference type="InterPro" id="IPR013099">
    <property type="entry name" value="K_chnl_dom"/>
</dbReference>
<comment type="subcellular location">
    <subcellularLocation>
        <location evidence="1">Cell membrane</location>
        <topology evidence="1">Multi-pass membrane protein</topology>
    </subcellularLocation>
</comment>
<evidence type="ECO:0000259" key="5">
    <source>
        <dbReference type="PROSITE" id="PS51202"/>
    </source>
</evidence>
<dbReference type="SUPFAM" id="SSF51735">
    <property type="entry name" value="NAD(P)-binding Rossmann-fold domains"/>
    <property type="match status" value="2"/>
</dbReference>
<keyword evidence="3" id="KW-0472">Membrane</keyword>
<dbReference type="GO" id="GO:0005886">
    <property type="term" value="C:plasma membrane"/>
    <property type="evidence" value="ECO:0007669"/>
    <property type="project" value="UniProtKB-SubCell"/>
</dbReference>
<dbReference type="InterPro" id="IPR036291">
    <property type="entry name" value="NAD(P)-bd_dom_sf"/>
</dbReference>
<feature type="domain" description="RCK C-terminal" evidence="5">
    <location>
        <begin position="536"/>
        <end position="621"/>
    </location>
</feature>
<dbReference type="Gene3D" id="3.40.50.720">
    <property type="entry name" value="NAD(P)-binding Rossmann-like Domain"/>
    <property type="match status" value="2"/>
</dbReference>
<accession>A0A316A857</accession>
<dbReference type="InterPro" id="IPR036721">
    <property type="entry name" value="RCK_C_sf"/>
</dbReference>
<dbReference type="InterPro" id="IPR003148">
    <property type="entry name" value="RCK_N"/>
</dbReference>
<evidence type="ECO:0000313" key="7">
    <source>
        <dbReference type="Proteomes" id="UP000245469"/>
    </source>
</evidence>
<gene>
    <name evidence="6" type="ORF">BXY45_11036</name>
</gene>
<feature type="transmembrane region" description="Helical" evidence="3">
    <location>
        <begin position="289"/>
        <end position="309"/>
    </location>
</feature>
<dbReference type="PANTHER" id="PTHR43833:SF11">
    <property type="entry name" value="VOLTAGE-GATED POTASSIUM CHANNEL KCH"/>
    <property type="match status" value="1"/>
</dbReference>
<sequence length="628" mass="64668">MRGRGTVTGVEIPAPSPSTEPSTEPSSWTGHVVVAGLHAEGLRAVQQLRAAGVRAVVVEPRPDPALLRALEATGAVLVRGEPSRPEVLAEAGLAGASALLCVEDDDLATLATALHARAARADLRVVAQLGNAPVGRALAGTGVAVLDVAALSAPAVVQACLATPVRSLEVGGRELRVLEVEAHREGALRELFGDLAPLAVVDGRDGTTALSPGRDRVVAEGDLVVLVGTEDDVRAARASLPGLRQTPEHRSGQMPDQVPAFVGARAPRAARHRPSSLLRTLAGALDARLRLALTALGGLGVLSVVVLLSGYREADGTRMSLLDAVYFTVETVATVGFGDFYFRDQAWWLRLWAVALMLVGATLATVFFALLTNALVTRRLEEGLGRRRVTALDAHVIVVGLGSVGIAVVRHLRGQDVPVLVVDPDPANRYAAAAREVGAQVLTGDATQPEVLSAAGLERARAVAVLTSDDLVNVEAGLALKDLLGERWWTVPVVLRVADPGLATALGGALGFRHVRSTAALSAPWFVGAALGLEVLGTFYAGAAPLLVARLSVSAGGGLDGAALADLPQGTRVLGLLRAGGGAGGAVELSPRSSARLAAGDRVHLVGPSDELVALLRSDGVRRTAPAP</sequence>
<comment type="caution">
    <text evidence="6">The sequence shown here is derived from an EMBL/GenBank/DDBJ whole genome shotgun (WGS) entry which is preliminary data.</text>
</comment>
<dbReference type="InterPro" id="IPR050721">
    <property type="entry name" value="Trk_Ktr_HKT_K-transport"/>
</dbReference>
<evidence type="ECO:0000256" key="3">
    <source>
        <dbReference type="SAM" id="Phobius"/>
    </source>
</evidence>
<feature type="transmembrane region" description="Helical" evidence="3">
    <location>
        <begin position="348"/>
        <end position="371"/>
    </location>
</feature>
<dbReference type="AlphaFoldDB" id="A0A316A857"/>
<proteinExistence type="predicted"/>
<dbReference type="GO" id="GO:0008324">
    <property type="term" value="F:monoatomic cation transmembrane transporter activity"/>
    <property type="evidence" value="ECO:0007669"/>
    <property type="project" value="InterPro"/>
</dbReference>
<feature type="compositionally biased region" description="Low complexity" evidence="2">
    <location>
        <begin position="17"/>
        <end position="27"/>
    </location>
</feature>
<dbReference type="Gene3D" id="1.10.287.70">
    <property type="match status" value="1"/>
</dbReference>
<keyword evidence="3" id="KW-1133">Transmembrane helix</keyword>
<evidence type="ECO:0000256" key="1">
    <source>
        <dbReference type="ARBA" id="ARBA00004651"/>
    </source>
</evidence>
<dbReference type="Pfam" id="PF02254">
    <property type="entry name" value="TrkA_N"/>
    <property type="match status" value="2"/>
</dbReference>
<dbReference type="GO" id="GO:0006813">
    <property type="term" value="P:potassium ion transport"/>
    <property type="evidence" value="ECO:0007669"/>
    <property type="project" value="InterPro"/>
</dbReference>
<dbReference type="InterPro" id="IPR006037">
    <property type="entry name" value="RCK_C"/>
</dbReference>
<dbReference type="PROSITE" id="PS51202">
    <property type="entry name" value="RCK_C"/>
    <property type="match status" value="2"/>
</dbReference>
<dbReference type="SUPFAM" id="SSF116726">
    <property type="entry name" value="TrkA C-terminal domain-like"/>
    <property type="match status" value="1"/>
</dbReference>
<feature type="domain" description="RCK C-terminal" evidence="5">
    <location>
        <begin position="163"/>
        <end position="242"/>
    </location>
</feature>
<protein>
    <submittedName>
        <fullName evidence="6">Trk K+ transport system NAD-binding subunit</fullName>
    </submittedName>
</protein>
<dbReference type="Pfam" id="PF07885">
    <property type="entry name" value="Ion_trans_2"/>
    <property type="match status" value="1"/>
</dbReference>
<dbReference type="EMBL" id="QGDQ01000010">
    <property type="protein sequence ID" value="PWJ53793.1"/>
    <property type="molecule type" value="Genomic_DNA"/>
</dbReference>
<dbReference type="Proteomes" id="UP000245469">
    <property type="component" value="Unassembled WGS sequence"/>
</dbReference>
<name>A0A316A857_9ACTN</name>
<evidence type="ECO:0000313" key="6">
    <source>
        <dbReference type="EMBL" id="PWJ53793.1"/>
    </source>
</evidence>
<keyword evidence="7" id="KW-1185">Reference proteome</keyword>
<organism evidence="6 7">
    <name type="scientific">Quadrisphaera granulorum</name>
    <dbReference type="NCBI Taxonomy" id="317664"/>
    <lineage>
        <taxon>Bacteria</taxon>
        <taxon>Bacillati</taxon>
        <taxon>Actinomycetota</taxon>
        <taxon>Actinomycetes</taxon>
        <taxon>Kineosporiales</taxon>
        <taxon>Kineosporiaceae</taxon>
        <taxon>Quadrisphaera</taxon>
    </lineage>
</organism>
<evidence type="ECO:0000256" key="2">
    <source>
        <dbReference type="SAM" id="MobiDB-lite"/>
    </source>
</evidence>
<feature type="domain" description="RCK N-terminal" evidence="4">
    <location>
        <begin position="393"/>
        <end position="516"/>
    </location>
</feature>
<keyword evidence="3" id="KW-0812">Transmembrane</keyword>
<dbReference type="PANTHER" id="PTHR43833">
    <property type="entry name" value="POTASSIUM CHANNEL PROTEIN 2-RELATED-RELATED"/>
    <property type="match status" value="1"/>
</dbReference>
<dbReference type="PROSITE" id="PS51201">
    <property type="entry name" value="RCK_N"/>
    <property type="match status" value="1"/>
</dbReference>
<dbReference type="SUPFAM" id="SSF81324">
    <property type="entry name" value="Voltage-gated potassium channels"/>
    <property type="match status" value="1"/>
</dbReference>